<evidence type="ECO:0000256" key="1">
    <source>
        <dbReference type="SAM" id="Coils"/>
    </source>
</evidence>
<feature type="coiled-coil region" evidence="1">
    <location>
        <begin position="7"/>
        <end position="41"/>
    </location>
</feature>
<evidence type="ECO:0000313" key="3">
    <source>
        <dbReference type="Proteomes" id="UP000270046"/>
    </source>
</evidence>
<keyword evidence="1" id="KW-0175">Coiled coil</keyword>
<proteinExistence type="predicted"/>
<gene>
    <name evidence="2" type="ORF">HYN43_002505</name>
</gene>
<reference evidence="2 3" key="1">
    <citation type="submission" date="2018-10" db="EMBL/GenBank/DDBJ databases">
        <title>Genome sequencing of Mucilaginibacter sp. HYN0043.</title>
        <authorList>
            <person name="Kim M."/>
            <person name="Yi H."/>
        </authorList>
    </citation>
    <scope>NUCLEOTIDE SEQUENCE [LARGE SCALE GENOMIC DNA]</scope>
    <source>
        <strain evidence="2 3">HYN0043</strain>
    </source>
</reference>
<dbReference type="Proteomes" id="UP000270046">
    <property type="component" value="Chromosome"/>
</dbReference>
<evidence type="ECO:0000313" key="2">
    <source>
        <dbReference type="EMBL" id="AYL94233.1"/>
    </source>
</evidence>
<dbReference type="AlphaFoldDB" id="A0A494VSA3"/>
<dbReference type="KEGG" id="muh:HYN43_002505"/>
<dbReference type="EMBL" id="CP032869">
    <property type="protein sequence ID" value="AYL94233.1"/>
    <property type="molecule type" value="Genomic_DNA"/>
</dbReference>
<organism evidence="2 3">
    <name type="scientific">Mucilaginibacter celer</name>
    <dbReference type="NCBI Taxonomy" id="2305508"/>
    <lineage>
        <taxon>Bacteria</taxon>
        <taxon>Pseudomonadati</taxon>
        <taxon>Bacteroidota</taxon>
        <taxon>Sphingobacteriia</taxon>
        <taxon>Sphingobacteriales</taxon>
        <taxon>Sphingobacteriaceae</taxon>
        <taxon>Mucilaginibacter</taxon>
    </lineage>
</organism>
<protein>
    <submittedName>
        <fullName evidence="2">Uncharacterized protein</fullName>
    </submittedName>
</protein>
<accession>A0A494VSA3</accession>
<dbReference type="RefSeq" id="WP_119407952.1">
    <property type="nucleotide sequence ID" value="NZ_CP032869.1"/>
</dbReference>
<name>A0A494VSA3_9SPHI</name>
<keyword evidence="3" id="KW-1185">Reference proteome</keyword>
<sequence>MDKQTQRENLLREEGKLLKVIEEYQQEIDGFTSDLNHVRRLLTELDGGVNDNAWKEYTKIIQAESDD</sequence>